<keyword evidence="14" id="KW-1185">Reference proteome</keyword>
<dbReference type="Proteomes" id="UP001058974">
    <property type="component" value="Chromosome 2"/>
</dbReference>
<comment type="similarity">
    <text evidence="3 11">Belongs to the cytochrome P450 family.</text>
</comment>
<evidence type="ECO:0000256" key="4">
    <source>
        <dbReference type="ARBA" id="ARBA00022617"/>
    </source>
</evidence>
<comment type="subcellular location">
    <subcellularLocation>
        <location evidence="2">Membrane</location>
    </subcellularLocation>
</comment>
<dbReference type="GO" id="GO:0004497">
    <property type="term" value="F:monooxygenase activity"/>
    <property type="evidence" value="ECO:0007669"/>
    <property type="project" value="UniProtKB-KW"/>
</dbReference>
<dbReference type="SUPFAM" id="SSF48264">
    <property type="entry name" value="Cytochrome P450"/>
    <property type="match status" value="1"/>
</dbReference>
<evidence type="ECO:0000256" key="5">
    <source>
        <dbReference type="ARBA" id="ARBA00022723"/>
    </source>
</evidence>
<dbReference type="InterPro" id="IPR036396">
    <property type="entry name" value="Cyt_P450_sf"/>
</dbReference>
<dbReference type="Gramene" id="Psat02G0186700-T1">
    <property type="protein sequence ID" value="KAI5435213.1"/>
    <property type="gene ID" value="KIW84_021867"/>
</dbReference>
<evidence type="ECO:0000256" key="12">
    <source>
        <dbReference type="SAM" id="Phobius"/>
    </source>
</evidence>
<dbReference type="PRINTS" id="PR00463">
    <property type="entry name" value="EP450I"/>
</dbReference>
<evidence type="ECO:0000256" key="10">
    <source>
        <dbReference type="PIRSR" id="PIRSR602401-1"/>
    </source>
</evidence>
<evidence type="ECO:0000256" key="7">
    <source>
        <dbReference type="ARBA" id="ARBA00023004"/>
    </source>
</evidence>
<accession>A0A9D4YBR1</accession>
<feature type="transmembrane region" description="Helical" evidence="12">
    <location>
        <begin position="20"/>
        <end position="40"/>
    </location>
</feature>
<evidence type="ECO:0000256" key="11">
    <source>
        <dbReference type="RuleBase" id="RU000461"/>
    </source>
</evidence>
<evidence type="ECO:0000256" key="8">
    <source>
        <dbReference type="ARBA" id="ARBA00023033"/>
    </source>
</evidence>
<protein>
    <recommendedName>
        <fullName evidence="15">Cytochrome P450</fullName>
    </recommendedName>
</protein>
<dbReference type="PRINTS" id="PR00385">
    <property type="entry name" value="P450"/>
</dbReference>
<dbReference type="InterPro" id="IPR001128">
    <property type="entry name" value="Cyt_P450"/>
</dbReference>
<dbReference type="PANTHER" id="PTHR47943">
    <property type="entry name" value="CYTOCHROME P450 93A3-LIKE"/>
    <property type="match status" value="1"/>
</dbReference>
<proteinExistence type="inferred from homology"/>
<dbReference type="PROSITE" id="PS00086">
    <property type="entry name" value="CYTOCHROME_P450"/>
    <property type="match status" value="1"/>
</dbReference>
<organism evidence="13 14">
    <name type="scientific">Pisum sativum</name>
    <name type="common">Garden pea</name>
    <name type="synonym">Lathyrus oleraceus</name>
    <dbReference type="NCBI Taxonomy" id="3888"/>
    <lineage>
        <taxon>Eukaryota</taxon>
        <taxon>Viridiplantae</taxon>
        <taxon>Streptophyta</taxon>
        <taxon>Embryophyta</taxon>
        <taxon>Tracheophyta</taxon>
        <taxon>Spermatophyta</taxon>
        <taxon>Magnoliopsida</taxon>
        <taxon>eudicotyledons</taxon>
        <taxon>Gunneridae</taxon>
        <taxon>Pentapetalae</taxon>
        <taxon>rosids</taxon>
        <taxon>fabids</taxon>
        <taxon>Fabales</taxon>
        <taxon>Fabaceae</taxon>
        <taxon>Papilionoideae</taxon>
        <taxon>50 kb inversion clade</taxon>
        <taxon>NPAAA clade</taxon>
        <taxon>Hologalegina</taxon>
        <taxon>IRL clade</taxon>
        <taxon>Fabeae</taxon>
        <taxon>Lathyrus</taxon>
    </lineage>
</organism>
<evidence type="ECO:0000256" key="9">
    <source>
        <dbReference type="ARBA" id="ARBA00023136"/>
    </source>
</evidence>
<dbReference type="InterPro" id="IPR017972">
    <property type="entry name" value="Cyt_P450_CS"/>
</dbReference>
<dbReference type="EMBL" id="JAMSHJ010000002">
    <property type="protein sequence ID" value="KAI5435213.1"/>
    <property type="molecule type" value="Genomic_DNA"/>
</dbReference>
<evidence type="ECO:0000256" key="1">
    <source>
        <dbReference type="ARBA" id="ARBA00001971"/>
    </source>
</evidence>
<keyword evidence="12" id="KW-0812">Transmembrane</keyword>
<dbReference type="GO" id="GO:0005506">
    <property type="term" value="F:iron ion binding"/>
    <property type="evidence" value="ECO:0007669"/>
    <property type="project" value="InterPro"/>
</dbReference>
<keyword evidence="4 10" id="KW-0349">Heme</keyword>
<evidence type="ECO:0000256" key="6">
    <source>
        <dbReference type="ARBA" id="ARBA00023002"/>
    </source>
</evidence>
<evidence type="ECO:0000313" key="13">
    <source>
        <dbReference type="EMBL" id="KAI5435213.1"/>
    </source>
</evidence>
<dbReference type="GO" id="GO:0020037">
    <property type="term" value="F:heme binding"/>
    <property type="evidence" value="ECO:0007669"/>
    <property type="project" value="InterPro"/>
</dbReference>
<keyword evidence="12" id="KW-1133">Transmembrane helix</keyword>
<evidence type="ECO:0000313" key="14">
    <source>
        <dbReference type="Proteomes" id="UP001058974"/>
    </source>
</evidence>
<dbReference type="AlphaFoldDB" id="A0A9D4YBR1"/>
<keyword evidence="8 11" id="KW-0503">Monooxygenase</keyword>
<evidence type="ECO:0000256" key="2">
    <source>
        <dbReference type="ARBA" id="ARBA00004370"/>
    </source>
</evidence>
<dbReference type="OrthoDB" id="2789670at2759"/>
<keyword evidence="5 10" id="KW-0479">Metal-binding</keyword>
<sequence length="525" mass="59853">MLLTSPKPKPFIFVKMSSAAILSFILFTFTFTYLLFKLFFHPKQKHKKPPGPPTLPIIGNLHMLGKLPHRTLQSLSKKYGPIMSFKLGQVPAVVISSSKAAELFLKTHDLVFANRPKTQASEIFSYGSKGLAFSEHGPYWRSVKKLCTLKLLSASKVEMFAPIRKQELGVLVKSLEKAALVGEVVDVSDAVVNLVENIMYKMLFGRSKDEQFDLKKLVQQTLTLSGAFNLADYIPWLGPFDLQGLTHACKKTSKALDEVLEMIIKEHEQITNANKTRNEDFIDTLLSIMHQTIDLENEQNPVIVIDRSTMKAILLDMIAAGTDTSASVIEWALSELLRNPRIMKKLQDEIQNEIGHMRMVEEKDLKNLNYLDMVVDEILRLYPVGPLLVPRECRENIIIDGYFIKEKTRVIVNAWAIGRSHYVWSQNAEEFYPERFMDKKMNFHGQEFECIPFGSGRRRCPGIHLGLINVKLILAQLVHCFDWQLPPNITPSNLNMEEKFGLTIPRAQHLHAIPSYRLACDDKFE</sequence>
<name>A0A9D4YBR1_PEA</name>
<comment type="cofactor">
    <cofactor evidence="1 10">
        <name>heme</name>
        <dbReference type="ChEBI" id="CHEBI:30413"/>
    </cofactor>
</comment>
<dbReference type="Gene3D" id="1.10.630.10">
    <property type="entry name" value="Cytochrome P450"/>
    <property type="match status" value="1"/>
</dbReference>
<keyword evidence="6 11" id="KW-0560">Oxidoreductase</keyword>
<dbReference type="PANTHER" id="PTHR47943:SF9">
    <property type="entry name" value="CYTOCHROME P450"/>
    <property type="match status" value="1"/>
</dbReference>
<dbReference type="GO" id="GO:0016705">
    <property type="term" value="F:oxidoreductase activity, acting on paired donors, with incorporation or reduction of molecular oxygen"/>
    <property type="evidence" value="ECO:0007669"/>
    <property type="project" value="InterPro"/>
</dbReference>
<keyword evidence="9 12" id="KW-0472">Membrane</keyword>
<dbReference type="Pfam" id="PF00067">
    <property type="entry name" value="p450"/>
    <property type="match status" value="1"/>
</dbReference>
<evidence type="ECO:0000256" key="3">
    <source>
        <dbReference type="ARBA" id="ARBA00010617"/>
    </source>
</evidence>
<keyword evidence="7 10" id="KW-0408">Iron</keyword>
<gene>
    <name evidence="13" type="ORF">KIW84_021867</name>
</gene>
<dbReference type="CDD" id="cd11072">
    <property type="entry name" value="CYP71-like"/>
    <property type="match status" value="1"/>
</dbReference>
<dbReference type="FunFam" id="1.10.630.10:FF:000011">
    <property type="entry name" value="Cytochrome P450 83B1"/>
    <property type="match status" value="1"/>
</dbReference>
<reference evidence="13 14" key="1">
    <citation type="journal article" date="2022" name="Nat. Genet.">
        <title>Improved pea reference genome and pan-genome highlight genomic features and evolutionary characteristics.</title>
        <authorList>
            <person name="Yang T."/>
            <person name="Liu R."/>
            <person name="Luo Y."/>
            <person name="Hu S."/>
            <person name="Wang D."/>
            <person name="Wang C."/>
            <person name="Pandey M.K."/>
            <person name="Ge S."/>
            <person name="Xu Q."/>
            <person name="Li N."/>
            <person name="Li G."/>
            <person name="Huang Y."/>
            <person name="Saxena R.K."/>
            <person name="Ji Y."/>
            <person name="Li M."/>
            <person name="Yan X."/>
            <person name="He Y."/>
            <person name="Liu Y."/>
            <person name="Wang X."/>
            <person name="Xiang C."/>
            <person name="Varshney R.K."/>
            <person name="Ding H."/>
            <person name="Gao S."/>
            <person name="Zong X."/>
        </authorList>
    </citation>
    <scope>NUCLEOTIDE SEQUENCE [LARGE SCALE GENOMIC DNA]</scope>
    <source>
        <strain evidence="13 14">cv. Zhongwan 6</strain>
    </source>
</reference>
<evidence type="ECO:0008006" key="15">
    <source>
        <dbReference type="Google" id="ProtNLM"/>
    </source>
</evidence>
<dbReference type="GO" id="GO:0016020">
    <property type="term" value="C:membrane"/>
    <property type="evidence" value="ECO:0007669"/>
    <property type="project" value="UniProtKB-SubCell"/>
</dbReference>
<comment type="caution">
    <text evidence="13">The sequence shown here is derived from an EMBL/GenBank/DDBJ whole genome shotgun (WGS) entry which is preliminary data.</text>
</comment>
<dbReference type="InterPro" id="IPR002401">
    <property type="entry name" value="Cyt_P450_E_grp-I"/>
</dbReference>
<feature type="binding site" description="axial binding residue" evidence="10">
    <location>
        <position position="460"/>
    </location>
    <ligand>
        <name>heme</name>
        <dbReference type="ChEBI" id="CHEBI:30413"/>
    </ligand>
    <ligandPart>
        <name>Fe</name>
        <dbReference type="ChEBI" id="CHEBI:18248"/>
    </ligandPart>
</feature>